<name>A0A3B1A8M5_9ZZZZ</name>
<dbReference type="SUPFAM" id="SSF51261">
    <property type="entry name" value="Duplicated hybrid motif"/>
    <property type="match status" value="1"/>
</dbReference>
<sequence length="73" mass="8242">GQTIAYVGSSGRSTGPHLHYEFRVNGVHRNPLTVKLPNARPINKKFKTEYLLYATKMIAQLDSYKQIKVALNP</sequence>
<dbReference type="CDD" id="cd12797">
    <property type="entry name" value="M23_peptidase"/>
    <property type="match status" value="1"/>
</dbReference>
<dbReference type="Gene3D" id="2.70.70.10">
    <property type="entry name" value="Glucose Permease (Domain IIA)"/>
    <property type="match status" value="1"/>
</dbReference>
<feature type="domain" description="M23ase beta-sheet core" evidence="1">
    <location>
        <begin position="1"/>
        <end position="31"/>
    </location>
</feature>
<organism evidence="2">
    <name type="scientific">hydrothermal vent metagenome</name>
    <dbReference type="NCBI Taxonomy" id="652676"/>
    <lineage>
        <taxon>unclassified sequences</taxon>
        <taxon>metagenomes</taxon>
        <taxon>ecological metagenomes</taxon>
    </lineage>
</organism>
<gene>
    <name evidence="2" type="ORF">MNBD_GAMMA22-401</name>
</gene>
<accession>A0A3B1A8M5</accession>
<dbReference type="AlphaFoldDB" id="A0A3B1A8M5"/>
<dbReference type="EMBL" id="UOFS01000054">
    <property type="protein sequence ID" value="VAX02126.1"/>
    <property type="molecule type" value="Genomic_DNA"/>
</dbReference>
<dbReference type="InterPro" id="IPR011055">
    <property type="entry name" value="Dup_hybrid_motif"/>
</dbReference>
<evidence type="ECO:0000259" key="1">
    <source>
        <dbReference type="Pfam" id="PF01551"/>
    </source>
</evidence>
<protein>
    <submittedName>
        <fullName evidence="2">Peptidase, M23/M37 family</fullName>
    </submittedName>
</protein>
<proteinExistence type="predicted"/>
<evidence type="ECO:0000313" key="2">
    <source>
        <dbReference type="EMBL" id="VAX02126.1"/>
    </source>
</evidence>
<reference evidence="2" key="1">
    <citation type="submission" date="2018-06" db="EMBL/GenBank/DDBJ databases">
        <authorList>
            <person name="Zhirakovskaya E."/>
        </authorList>
    </citation>
    <scope>NUCLEOTIDE SEQUENCE</scope>
</reference>
<dbReference type="InterPro" id="IPR016047">
    <property type="entry name" value="M23ase_b-sheet_dom"/>
</dbReference>
<dbReference type="Gene3D" id="3.10.450.350">
    <property type="match status" value="1"/>
</dbReference>
<dbReference type="Pfam" id="PF01551">
    <property type="entry name" value="Peptidase_M23"/>
    <property type="match status" value="1"/>
</dbReference>
<feature type="non-terminal residue" evidence="2">
    <location>
        <position position="1"/>
    </location>
</feature>